<proteinExistence type="predicted"/>
<evidence type="ECO:0000313" key="3">
    <source>
        <dbReference type="Proteomes" id="UP001175271"/>
    </source>
</evidence>
<name>A0AA39LGE5_9BILA</name>
<feature type="compositionally biased region" description="Basic and acidic residues" evidence="1">
    <location>
        <begin position="232"/>
        <end position="242"/>
    </location>
</feature>
<reference evidence="2" key="1">
    <citation type="submission" date="2023-06" db="EMBL/GenBank/DDBJ databases">
        <title>Genomic analysis of the entomopathogenic nematode Steinernema hermaphroditum.</title>
        <authorList>
            <person name="Schwarz E.M."/>
            <person name="Heppert J.K."/>
            <person name="Baniya A."/>
            <person name="Schwartz H.T."/>
            <person name="Tan C.-H."/>
            <person name="Antoshechkin I."/>
            <person name="Sternberg P.W."/>
            <person name="Goodrich-Blair H."/>
            <person name="Dillman A.R."/>
        </authorList>
    </citation>
    <scope>NUCLEOTIDE SEQUENCE</scope>
    <source>
        <strain evidence="2">PS9179</strain>
        <tissue evidence="2">Whole animal</tissue>
    </source>
</reference>
<feature type="compositionally biased region" description="Basic and acidic residues" evidence="1">
    <location>
        <begin position="349"/>
        <end position="387"/>
    </location>
</feature>
<evidence type="ECO:0000313" key="2">
    <source>
        <dbReference type="EMBL" id="KAK0396736.1"/>
    </source>
</evidence>
<dbReference type="EMBL" id="JAUCMV010000005">
    <property type="protein sequence ID" value="KAK0396736.1"/>
    <property type="molecule type" value="Genomic_DNA"/>
</dbReference>
<feature type="compositionally biased region" description="Polar residues" evidence="1">
    <location>
        <begin position="467"/>
        <end position="490"/>
    </location>
</feature>
<accession>A0AA39LGE5</accession>
<protein>
    <recommendedName>
        <fullName evidence="4">Caprin-1 dimerization domain-containing protein</fullName>
    </recommendedName>
</protein>
<feature type="compositionally biased region" description="Basic and acidic residues" evidence="1">
    <location>
        <begin position="505"/>
        <end position="517"/>
    </location>
</feature>
<evidence type="ECO:0008006" key="4">
    <source>
        <dbReference type="Google" id="ProtNLM"/>
    </source>
</evidence>
<feature type="region of interest" description="Disordered" evidence="1">
    <location>
        <begin position="295"/>
        <end position="567"/>
    </location>
</feature>
<feature type="compositionally biased region" description="Basic residues" evidence="1">
    <location>
        <begin position="336"/>
        <end position="348"/>
    </location>
</feature>
<feature type="region of interest" description="Disordered" evidence="1">
    <location>
        <begin position="1"/>
        <end position="24"/>
    </location>
</feature>
<comment type="caution">
    <text evidence="2">The sequence shown here is derived from an EMBL/GenBank/DDBJ whole genome shotgun (WGS) entry which is preliminary data.</text>
</comment>
<dbReference type="Proteomes" id="UP001175271">
    <property type="component" value="Unassembled WGS sequence"/>
</dbReference>
<feature type="compositionally biased region" description="Gly residues" evidence="1">
    <location>
        <begin position="556"/>
        <end position="567"/>
    </location>
</feature>
<evidence type="ECO:0000256" key="1">
    <source>
        <dbReference type="SAM" id="MobiDB-lite"/>
    </source>
</evidence>
<dbReference type="AlphaFoldDB" id="A0AA39LGE5"/>
<sequence>MAPPSNVFSDEREVSPSQPPTEINWLANPYANIDKNLEKKKKKLEIRHAKLVGLRETVAKDKIKLEEGQREAILMIEDVYQQLEFVKKLREEILKSTAEYERAVKQSKVGSRKKESEMQKDVISRVFGYTAVLACIAKKGLGQRLVLDSVITEKEFGTLTTLYNVISIQNHYDGDDTRNDQLSSTIFCVLSGTSAEVTPGLTGYYAKKLLTTIISSETYKLFKESQSSEPLSSEHSEAKVDEAEAPASVVNNDGSEDKRVGGNGKGSKPNTEGESSPIEVVSRESAGINHGAMAGESMEENCSEFVASQDSSAVTHDDQEKKAEVSPTHSEELKDRPRKTSKRNGKRNKNAESAKPERVNESMPKEDQVQNAKCETDLPKPDNHVGHVNDPTKSSWVRMRPEELVNGTLTSVLNEKMADEASKNHAESNSTASHPRNDRQRGRGRSYYNRGTYRSHRAGRQDRSDQILENSTNPQPNDNSDVSNGRQVFNHNRGNSSGRNGPFKPRNDANGKQRNGEAHPGSQRPYNEYDKQTRGYPQNNGTATYQYGFKFSGNSGAAGGRGASHRT</sequence>
<keyword evidence="3" id="KW-1185">Reference proteome</keyword>
<feature type="compositionally biased region" description="Low complexity" evidence="1">
    <location>
        <begin position="492"/>
        <end position="501"/>
    </location>
</feature>
<feature type="compositionally biased region" description="Polar residues" evidence="1">
    <location>
        <begin position="535"/>
        <end position="545"/>
    </location>
</feature>
<feature type="compositionally biased region" description="Basic and acidic residues" evidence="1">
    <location>
        <begin position="416"/>
        <end position="426"/>
    </location>
</feature>
<gene>
    <name evidence="2" type="ORF">QR680_001834</name>
</gene>
<feature type="compositionally biased region" description="Basic and acidic residues" evidence="1">
    <location>
        <begin position="315"/>
        <end position="335"/>
    </location>
</feature>
<organism evidence="2 3">
    <name type="scientific">Steinernema hermaphroditum</name>
    <dbReference type="NCBI Taxonomy" id="289476"/>
    <lineage>
        <taxon>Eukaryota</taxon>
        <taxon>Metazoa</taxon>
        <taxon>Ecdysozoa</taxon>
        <taxon>Nematoda</taxon>
        <taxon>Chromadorea</taxon>
        <taxon>Rhabditida</taxon>
        <taxon>Tylenchina</taxon>
        <taxon>Panagrolaimomorpha</taxon>
        <taxon>Strongyloidoidea</taxon>
        <taxon>Steinernematidae</taxon>
        <taxon>Steinernema</taxon>
    </lineage>
</organism>
<feature type="region of interest" description="Disordered" evidence="1">
    <location>
        <begin position="225"/>
        <end position="279"/>
    </location>
</feature>